<dbReference type="InterPro" id="IPR000403">
    <property type="entry name" value="PI3/4_kinase_cat_dom"/>
</dbReference>
<dbReference type="Pfam" id="PF15785">
    <property type="entry name" value="SMG1"/>
    <property type="match status" value="2"/>
</dbReference>
<organism evidence="15">
    <name type="scientific">Daphnia magna</name>
    <dbReference type="NCBI Taxonomy" id="35525"/>
    <lineage>
        <taxon>Eukaryota</taxon>
        <taxon>Metazoa</taxon>
        <taxon>Ecdysozoa</taxon>
        <taxon>Arthropoda</taxon>
        <taxon>Crustacea</taxon>
        <taxon>Branchiopoda</taxon>
        <taxon>Diplostraca</taxon>
        <taxon>Cladocera</taxon>
        <taxon>Anomopoda</taxon>
        <taxon>Daphniidae</taxon>
        <taxon>Daphnia</taxon>
    </lineage>
</organism>
<dbReference type="InterPro" id="IPR039414">
    <property type="entry name" value="SMG1_PIKKc"/>
</dbReference>
<evidence type="ECO:0000256" key="8">
    <source>
        <dbReference type="ARBA" id="ARBA00023161"/>
    </source>
</evidence>
<dbReference type="OrthoDB" id="10065496at2759"/>
<evidence type="ECO:0000256" key="1">
    <source>
        <dbReference type="ARBA" id="ARBA00011031"/>
    </source>
</evidence>
<dbReference type="GO" id="GO:0000184">
    <property type="term" value="P:nuclear-transcribed mRNA catabolic process, nonsense-mediated decay"/>
    <property type="evidence" value="ECO:0007669"/>
    <property type="project" value="UniProtKB-KW"/>
</dbReference>
<reference evidence="15" key="2">
    <citation type="submission" date="2015-10" db="EMBL/GenBank/DDBJ databases">
        <authorList>
            <person name="Gilbert D.G."/>
        </authorList>
    </citation>
    <scope>NUCLEOTIDE SEQUENCE</scope>
</reference>
<evidence type="ECO:0000256" key="11">
    <source>
        <dbReference type="SAM" id="Coils"/>
    </source>
</evidence>
<comment type="catalytic activity">
    <reaction evidence="10">
        <text>L-seryl-[protein] + ATP = O-phospho-L-seryl-[protein] + ADP + H(+)</text>
        <dbReference type="Rhea" id="RHEA:17989"/>
        <dbReference type="Rhea" id="RHEA-COMP:9863"/>
        <dbReference type="Rhea" id="RHEA-COMP:11604"/>
        <dbReference type="ChEBI" id="CHEBI:15378"/>
        <dbReference type="ChEBI" id="CHEBI:29999"/>
        <dbReference type="ChEBI" id="CHEBI:30616"/>
        <dbReference type="ChEBI" id="CHEBI:83421"/>
        <dbReference type="ChEBI" id="CHEBI:456216"/>
        <dbReference type="EC" id="2.7.11.1"/>
    </reaction>
</comment>
<dbReference type="Proteomes" id="UP000076858">
    <property type="component" value="Unassembled WGS sequence"/>
</dbReference>
<feature type="domain" description="FATC" evidence="14">
    <location>
        <begin position="3209"/>
        <end position="3241"/>
    </location>
</feature>
<dbReference type="PANTHER" id="PTHR11139:SF1">
    <property type="entry name" value="TRANSFORMATION_TRANSCRIPTION DOMAIN-ASSOCIATED PROTEIN"/>
    <property type="match status" value="1"/>
</dbReference>
<protein>
    <recommendedName>
        <fullName evidence="2">non-specific serine/threonine protein kinase</fullName>
        <ecNumber evidence="2">2.7.11.1</ecNumber>
    </recommendedName>
</protein>
<dbReference type="EMBL" id="LRGB01000725">
    <property type="protein sequence ID" value="KZS16396.1"/>
    <property type="molecule type" value="Genomic_DNA"/>
</dbReference>
<dbReference type="SUPFAM" id="SSF56112">
    <property type="entry name" value="Protein kinase-like (PK-like)"/>
    <property type="match status" value="1"/>
</dbReference>
<evidence type="ECO:0000256" key="7">
    <source>
        <dbReference type="ARBA" id="ARBA00022840"/>
    </source>
</evidence>
<evidence type="ECO:0000256" key="3">
    <source>
        <dbReference type="ARBA" id="ARBA00022527"/>
    </source>
</evidence>
<keyword evidence="8" id="KW-0866">Nonsense-mediated mRNA decay</keyword>
<comment type="similarity">
    <text evidence="1">Belongs to the PI3/PI4-kinase family.</text>
</comment>
<evidence type="ECO:0000256" key="6">
    <source>
        <dbReference type="ARBA" id="ARBA00022777"/>
    </source>
</evidence>
<dbReference type="PANTHER" id="PTHR11139">
    <property type="entry name" value="ATAXIA TELANGIECTASIA MUTATED ATM -RELATED"/>
    <property type="match status" value="1"/>
</dbReference>
<evidence type="ECO:0000313" key="17">
    <source>
        <dbReference type="Proteomes" id="UP000076858"/>
    </source>
</evidence>
<accession>A0A0P5A4R1</accession>
<name>A0A0P5A4R1_9CRUS</name>
<evidence type="ECO:0000313" key="15">
    <source>
        <dbReference type="EMBL" id="JAJ19389.1"/>
    </source>
</evidence>
<reference evidence="15" key="1">
    <citation type="submission" date="2015-10" db="EMBL/GenBank/DDBJ databases">
        <title>Daphnia magna gene sets from two clonal populations assembled and annotated with EvidentialGene.</title>
        <authorList>
            <person name="Gilbert D."/>
            <person name="Podicheti R."/>
            <person name="Orsini L."/>
            <person name="Colbourne J."/>
            <person name="Pfrender M."/>
        </authorList>
    </citation>
    <scope>NUCLEOTIDE SEQUENCE</scope>
</reference>
<dbReference type="Pfam" id="PF02260">
    <property type="entry name" value="FATC"/>
    <property type="match status" value="1"/>
</dbReference>
<sequence>MDRVLHEEFENGNPQEDGKKMFDPEDYSGTDSDEDEVQYGARRRKPDKAALRGNKLYGDKTQGRGKVLIFSPSPNHENGRGRGRDYIRTRGRGSRGTLSEDHEDGANYSRKNFRSKAYDKSTDLAENFSSEDGRIGRQLRLLSRETDEEVICKICQQLQEAFLLQDNLRYIRYNLIPIANSLIETYKVANSAQARQAISLAISKLGYVSDHDFNSFAKWILSAYQKEANEKVCCSIMDALTEMLKLNEKNSRLKNVDTLLLPGLQSALESADTPDLFVTSLNPVLLIAVKNPTSFLPCFRDTVDILVGWFVDPAQPVKVVRSATRALQILRPFWKEDLSFSKTLLSQFLEDLDAYAAETNALLVTPVSPGEDVLAVSLRKIASLLSVFMVVGAQVCVLPETAIFSPGFLNNALLKVSFCAGDLLRQVGKLDETDVEGNALGDTIQFANGCTSLLVGWLGNRVSPEAVKSCFDFLEDQVKSATKYEYPLLISMLQLMTSLAEQHIVSSHLPLETIQSWMEVASWLIRSTRSREVLTHVAKLLRAVVKVKNVSLLIEVYRRLATDLDNCFTTLKENSKGKVHVCSETEENALLLLSPLADLGRSSSLVGMWALEPSLLELLAGKLQPADQIQFLYHNHPALCLGILRVLHCHAKSHSHFVANSCLLINASSGSKNLHGCISPTSGNLSLILNLLADLCLGFHRASTCEASKILILQWSGQLLDTCKPCTSQLNQSELFQRFLSSVVGFCESACSRHPFAVELLLVSLLDLPDITVKTDLASQIAMICINQIRNQSHSSNFLHLLGRFPSQIVQLAICRTKNDLLTGLSLSSWVQNETPITARSSLQFFDLIFKGVPVASFESIYSFYVGSSKNNIAQPTNCDLPLWLAVQSALLCVNSKLRTPLGKAQDTFLAIEDAIKSAAGRPSGQETVTEQNLAQLSRIRLLLSFYEMLEKFMYNAFDGCSIALPLAPKAIRVFFRTNQTTCQEWVNRMGSSALTASVRAGRHASAVRFGLNLLTHWTHSRRAVDIAELENILQQIVQSMIKLGAFQQIRGLKSWILAPKQAEFFQSIDVEFLEAAALQAESKYENAIELYSKIEGQPSTFICSQVIDSYLALSDWEGFAEWKSHAADWLGNVPQQKKQIADLMEAFDRNGQLQWPEKSSSAMEVQWTVDSLMNEAKSGLSMAANQIRSARSVYLAPTSSWKVMEFLVGSSLELLNLTVEDKLTSLLPLAHALSYKNESAYAWMQHTHAVLKGASCTGLKFASSNIGVEWSRWLLWYSSLDRQASDIAIACAEVDLSIVPQARVEGNLRLAERQLLRSMTNSQVLNQAHDMATQLMNEALKMKLTCVSSTRLAIKRQFEGAKLLHQKGDTDAAISVLTQCSLALSRSLQSPQSAVDTILPYMAESYTLLATWLQQSLESATPLKNITTLKELANAGAVDHEDHATLVSKLMERASELCPSSSEAWLAWGQYQYSRAQQNTHVKSLLTGALPVDDINRLADNLDELSGDLEMVLTADSTLSKKPAVLKRLVSEVQSRRILAISNYKGCLKAFFQYLNLRGSSSDQRHHRDTVDVTLRILCIFSRHLKEVDSEWIEILSEAIERTPSGAWRSITPQLLSLMQHGRPWLRALTSRLLSRLASEWPQLLVFPVAVGAAGLAWSWSTDPTSLEEPDKAEPEEKETEAKTCTASELQTVYQGMMDEMTTQVPNMVQDVRLLLTELRRLVLLWDELWVAVLQQIHPQVEQLLQKLQTQMQKLNKKTGLSETDKKELLQKHFIVLFKPVLLVLEAITDITNVPPQTPHENWFTQRYSKTIIDGIENLKEGCNSERAVTELWLPFKNMLQQLQHISYRRSVLKLDDVSPALRQMRDTKIPMPGVNDSKQGSTLFIKSVENVIIVLPTKTKPKKFLFVGTDGKRYAYLFKGMEDLHLDQRIMQVLSLTNVLLSESKNRYRARHYGVIPLGPRSGLIQWVEGVTPLFALYKRWLQRQAANTTQGKGEKDNNVTAVPRPSELFYNKLTPLLEAEGLSADPRQRNQWPIDILRRVQAELMEETPKDLVAREMWAGSVNAEQWWSSTLRFGQSCAVTSVIGYIIGLGDRHLDNVLVDLRCGEVVHIDYNVCFEKGRQLRVPENVPFRMTANIQHALGAAGTGLEGTFRLSSIDVMRMMRENQELFKILLEHFVYDPLIDWRTPVPSTSHESTLIPLYVVNPALATRCSIQKRNAEADATFKLFELRMSELGPDWSFNHNDMTTVLSALKDTSSAWEEVHNQIERLQEEVQDLHQDRLVLFDVRSDKNHVMRQPQQLSGILLPLRTAWEGEKNVRVALRALVEDNAKWTQLYIMAFSSLNSGQLKQWADQTSSTSVLAESNETGFPLVVEFLNTSGQTVLAHQGQLLDQQVRTFKESQQMAASVVINLLGTYSSLAAQYPSDNLEAHRTRLFSVWANDLEENLCTETCQRLVAAFQNNFDIESPVLAAKQQRIIDFNLSLRRLLNEASMRLHQASLQLAEEDVHSGSNERIMKLREALSEYRSLHGQQSVNCAVLESLYRVYQEIDSIQSQSIGTFDTVMVACGQACCVSEFLSMSDSTDETISNEVTALKLLDQLHQDMQEFIFNGTTIVLPELIRLFECSDKSVLQLHEELEVLCIDINLTKMEMTRLRFQDLLGEGIDGEVRLTQGQMLLLCLNGLFEKVESGLVKLANYLKTMPAVENHMELLEETQHRMKTEFDNLEDTLLGQRLMLMMSLFQSCSDWAVGFQTGQISRELQQDSFVDKFQRMANAWVVQFLSGATSFCLARLCIRLAEQPSTNEEAPSCIEDLITMKRNSIKSLEFNEEQLDGASVLKLITDLIEVQWRKCESVKLARQRQEIDQCLAQLLQQQLSAHSWLHDTNAGINSPCGLFIHNLKQSLSVLLSQSPQLTELHQQLTQLATQVEQRLKWAAGANSNILKVLNEFIEMQSKCLLQLQSISSLATGLASVSSAILHYESFRTRTPEALAADSTFIQLLSQCQDVCLLKDCGTNGRLTDAEVRLARRINVGEDGATDDWINQTEKSISDKILLSKERMTELLSIQSARVEELHQLNGTMRSQLAVHHQLISDVRSILKTMAKCETENGPVSQYLEKYRLFSECCSLLSRHLAAKDYDSKKITEIQSEIGILQQTTSDIYEGLQQLCGVLTKTEQPVRNSNEVNAIAASIWHRVRLKLEGRDPDPNKQLTVEEQVDAIIEEATNVDNLALLYEGWTPWV</sequence>
<dbReference type="EMBL" id="GDIP01204013">
    <property type="protein sequence ID" value="JAJ19389.1"/>
    <property type="molecule type" value="Transcribed_RNA"/>
</dbReference>
<keyword evidence="11" id="KW-0175">Coiled coil</keyword>
<evidence type="ECO:0000256" key="10">
    <source>
        <dbReference type="ARBA" id="ARBA00048679"/>
    </source>
</evidence>
<keyword evidence="3" id="KW-0723">Serine/threonine-protein kinase</keyword>
<dbReference type="InterPro" id="IPR018936">
    <property type="entry name" value="PI3/4_kinase_CS"/>
</dbReference>
<dbReference type="SMART" id="SM01345">
    <property type="entry name" value="Rapamycin_bind"/>
    <property type="match status" value="1"/>
</dbReference>
<dbReference type="InterPro" id="IPR011009">
    <property type="entry name" value="Kinase-like_dom_sf"/>
</dbReference>
<dbReference type="PROSITE" id="PS00916">
    <property type="entry name" value="PI3_4_KINASE_2"/>
    <property type="match status" value="1"/>
</dbReference>
<dbReference type="SMART" id="SM01343">
    <property type="entry name" value="FATC"/>
    <property type="match status" value="1"/>
</dbReference>
<keyword evidence="6 15" id="KW-0418">Kinase</keyword>
<feature type="region of interest" description="Disordered" evidence="12">
    <location>
        <begin position="65"/>
        <end position="107"/>
    </location>
</feature>
<dbReference type="STRING" id="35525.A0A0P5A4R1"/>
<dbReference type="InterPro" id="IPR016024">
    <property type="entry name" value="ARM-type_fold"/>
</dbReference>
<feature type="compositionally biased region" description="Basic and acidic residues" evidence="12">
    <location>
        <begin position="77"/>
        <end position="88"/>
    </location>
</feature>
<gene>
    <name evidence="16" type="ORF">APZ42_018033</name>
</gene>
<dbReference type="EC" id="2.7.11.1" evidence="2"/>
<dbReference type="InterPro" id="IPR031559">
    <property type="entry name" value="SMG1"/>
</dbReference>
<evidence type="ECO:0000256" key="9">
    <source>
        <dbReference type="ARBA" id="ARBA00047899"/>
    </source>
</evidence>
<dbReference type="Gene3D" id="3.30.1010.10">
    <property type="entry name" value="Phosphatidylinositol 3-kinase Catalytic Subunit, Chain A, domain 4"/>
    <property type="match status" value="1"/>
</dbReference>
<keyword evidence="4" id="KW-0808">Transferase</keyword>
<dbReference type="GO" id="GO:0005634">
    <property type="term" value="C:nucleus"/>
    <property type="evidence" value="ECO:0007669"/>
    <property type="project" value="TreeGrafter"/>
</dbReference>
<comment type="catalytic activity">
    <reaction evidence="9">
        <text>L-threonyl-[protein] + ATP = O-phospho-L-threonyl-[protein] + ADP + H(+)</text>
        <dbReference type="Rhea" id="RHEA:46608"/>
        <dbReference type="Rhea" id="RHEA-COMP:11060"/>
        <dbReference type="Rhea" id="RHEA-COMP:11605"/>
        <dbReference type="ChEBI" id="CHEBI:15378"/>
        <dbReference type="ChEBI" id="CHEBI:30013"/>
        <dbReference type="ChEBI" id="CHEBI:30616"/>
        <dbReference type="ChEBI" id="CHEBI:61977"/>
        <dbReference type="ChEBI" id="CHEBI:456216"/>
        <dbReference type="EC" id="2.7.11.1"/>
    </reaction>
</comment>
<dbReference type="Pfam" id="PF00454">
    <property type="entry name" value="PI3_PI4_kinase"/>
    <property type="match status" value="1"/>
</dbReference>
<evidence type="ECO:0000256" key="5">
    <source>
        <dbReference type="ARBA" id="ARBA00022741"/>
    </source>
</evidence>
<dbReference type="PROSITE" id="PS50290">
    <property type="entry name" value="PI3_4_KINASE_3"/>
    <property type="match status" value="1"/>
</dbReference>
<feature type="coiled-coil region" evidence="11">
    <location>
        <begin position="2255"/>
        <end position="2282"/>
    </location>
</feature>
<evidence type="ECO:0000256" key="12">
    <source>
        <dbReference type="SAM" id="MobiDB-lite"/>
    </source>
</evidence>
<keyword evidence="7" id="KW-0067">ATP-binding</keyword>
<reference evidence="16 17" key="3">
    <citation type="submission" date="2016-03" db="EMBL/GenBank/DDBJ databases">
        <title>EvidentialGene: Evidence-directed Construction of Genes on Genomes.</title>
        <authorList>
            <person name="Gilbert D.G."/>
            <person name="Choi J.-H."/>
            <person name="Mockaitis K."/>
            <person name="Colbourne J."/>
            <person name="Pfrender M."/>
        </authorList>
    </citation>
    <scope>NUCLEOTIDE SEQUENCE [LARGE SCALE GENOMIC DNA]</scope>
    <source>
        <strain evidence="16 17">Xinb3</strain>
        <tissue evidence="16">Complete organism</tissue>
    </source>
</reference>
<feature type="domain" description="PI3K/PI4K catalytic" evidence="13">
    <location>
        <begin position="1890"/>
        <end position="2241"/>
    </location>
</feature>
<proteinExistence type="inferred from homology"/>
<evidence type="ECO:0000256" key="4">
    <source>
        <dbReference type="ARBA" id="ARBA00022679"/>
    </source>
</evidence>
<evidence type="ECO:0000313" key="16">
    <source>
        <dbReference type="EMBL" id="KZS16396.1"/>
    </source>
</evidence>
<dbReference type="SMART" id="SM00146">
    <property type="entry name" value="PI3Kc"/>
    <property type="match status" value="1"/>
</dbReference>
<dbReference type="CDD" id="cd05170">
    <property type="entry name" value="PIKKc_SMG1"/>
    <property type="match status" value="1"/>
</dbReference>
<keyword evidence="5" id="KW-0547">Nucleotide-binding</keyword>
<dbReference type="InterPro" id="IPR003152">
    <property type="entry name" value="FATC_dom"/>
</dbReference>
<dbReference type="GO" id="GO:0004674">
    <property type="term" value="F:protein serine/threonine kinase activity"/>
    <property type="evidence" value="ECO:0007669"/>
    <property type="project" value="UniProtKB-KW"/>
</dbReference>
<dbReference type="Gene3D" id="1.10.1070.11">
    <property type="entry name" value="Phosphatidylinositol 3-/4-kinase, catalytic domain"/>
    <property type="match status" value="1"/>
</dbReference>
<evidence type="ECO:0000259" key="14">
    <source>
        <dbReference type="PROSITE" id="PS51190"/>
    </source>
</evidence>
<dbReference type="InterPro" id="IPR050517">
    <property type="entry name" value="DDR_Repair_Kinase"/>
</dbReference>
<dbReference type="InterPro" id="IPR036940">
    <property type="entry name" value="PI3/4_kinase_cat_sf"/>
</dbReference>
<dbReference type="GO" id="GO:0005524">
    <property type="term" value="F:ATP binding"/>
    <property type="evidence" value="ECO:0007669"/>
    <property type="project" value="UniProtKB-KW"/>
</dbReference>
<keyword evidence="17" id="KW-1185">Reference proteome</keyword>
<feature type="compositionally biased region" description="Acidic residues" evidence="12">
    <location>
        <begin position="24"/>
        <end position="37"/>
    </location>
</feature>
<dbReference type="PROSITE" id="PS51190">
    <property type="entry name" value="FATC"/>
    <property type="match status" value="1"/>
</dbReference>
<evidence type="ECO:0000256" key="2">
    <source>
        <dbReference type="ARBA" id="ARBA00012513"/>
    </source>
</evidence>
<dbReference type="SUPFAM" id="SSF48371">
    <property type="entry name" value="ARM repeat"/>
    <property type="match status" value="1"/>
</dbReference>
<feature type="region of interest" description="Disordered" evidence="12">
    <location>
        <begin position="1"/>
        <end position="47"/>
    </location>
</feature>
<evidence type="ECO:0000259" key="13">
    <source>
        <dbReference type="PROSITE" id="PS50290"/>
    </source>
</evidence>